<dbReference type="GO" id="GO:0005789">
    <property type="term" value="C:endoplasmic reticulum membrane"/>
    <property type="evidence" value="ECO:0007669"/>
    <property type="project" value="UniProtKB-SubCell"/>
</dbReference>
<feature type="transmembrane region" description="Helical" evidence="14">
    <location>
        <begin position="119"/>
        <end position="136"/>
    </location>
</feature>
<keyword evidence="8 14" id="KW-1133">Transmembrane helix</keyword>
<dbReference type="InterPro" id="IPR007482">
    <property type="entry name" value="Tyr_Pase-like_PTPLA"/>
</dbReference>
<proteinExistence type="inferred from homology"/>
<evidence type="ECO:0000256" key="1">
    <source>
        <dbReference type="ARBA" id="ARBA00004141"/>
    </source>
</evidence>
<evidence type="ECO:0000256" key="12">
    <source>
        <dbReference type="ARBA" id="ARBA00023239"/>
    </source>
</evidence>
<evidence type="ECO:0000256" key="13">
    <source>
        <dbReference type="ARBA" id="ARBA00036671"/>
    </source>
</evidence>
<gene>
    <name evidence="15" type="ORF">MCUN1_002888</name>
</gene>
<evidence type="ECO:0000256" key="8">
    <source>
        <dbReference type="ARBA" id="ARBA00022989"/>
    </source>
</evidence>
<accession>A0AAF0EWH0</accession>
<keyword evidence="6 14" id="KW-0812">Transmembrane</keyword>
<sequence length="288" mass="32684">MASGKQISGPVRFYLVAYNLLNFAGWLRIFIAVIIFMVRGQPSFKPLHSAIEGLLENFRPVIAAIAPPAFYNVSEPIATILRRATLMHGHIGSLVLVFQSLAILEVVHALIGWVAANPVIVAIQVFSRLAVLWAVVEKYTAAAHSPYYALLIFAWSFSEIARYPFYVNQLMDSPSYMALWGRYTWFIVLYPIGVLSEIKLILLTLPFNGQWPWVDSTGWTNRDWFFLCLIPLYVPGLFILYTRLLAQRSKVLGNDFVGSKAVEAMRKREQEFNARLRRPLGGSQLKKE</sequence>
<comment type="catalytic activity">
    <reaction evidence="13 14">
        <text>a very-long-chain (3R)-3-hydroxyacyl-CoA = a very-long-chain (2E)-enoyl-CoA + H2O</text>
        <dbReference type="Rhea" id="RHEA:45812"/>
        <dbReference type="ChEBI" id="CHEBI:15377"/>
        <dbReference type="ChEBI" id="CHEBI:83728"/>
        <dbReference type="ChEBI" id="CHEBI:85440"/>
        <dbReference type="EC" id="4.2.1.134"/>
    </reaction>
</comment>
<keyword evidence="11 14" id="KW-0275">Fatty acid biosynthesis</keyword>
<evidence type="ECO:0000256" key="10">
    <source>
        <dbReference type="ARBA" id="ARBA00023136"/>
    </source>
</evidence>
<keyword evidence="10 14" id="KW-0472">Membrane</keyword>
<protein>
    <recommendedName>
        <fullName evidence="4 14">Very-long-chain (3R)-3-hydroxyacyl-CoA dehydratase</fullName>
        <ecNumber evidence="4 14">4.2.1.134</ecNumber>
    </recommendedName>
</protein>
<evidence type="ECO:0000256" key="5">
    <source>
        <dbReference type="ARBA" id="ARBA00022516"/>
    </source>
</evidence>
<dbReference type="GO" id="GO:0030497">
    <property type="term" value="P:fatty acid elongation"/>
    <property type="evidence" value="ECO:0007669"/>
    <property type="project" value="TreeGrafter"/>
</dbReference>
<evidence type="ECO:0000256" key="6">
    <source>
        <dbReference type="ARBA" id="ARBA00022692"/>
    </source>
</evidence>
<feature type="transmembrane region" description="Helical" evidence="14">
    <location>
        <begin position="185"/>
        <end position="203"/>
    </location>
</feature>
<feature type="transmembrane region" description="Helical" evidence="14">
    <location>
        <begin position="224"/>
        <end position="246"/>
    </location>
</feature>
<keyword evidence="12 14" id="KW-0456">Lyase</keyword>
<evidence type="ECO:0000256" key="4">
    <source>
        <dbReference type="ARBA" id="ARBA00013122"/>
    </source>
</evidence>
<dbReference type="EC" id="4.2.1.134" evidence="4 14"/>
<keyword evidence="14" id="KW-0256">Endoplasmic reticulum</keyword>
<reference evidence="15" key="1">
    <citation type="submission" date="2023-03" db="EMBL/GenBank/DDBJ databases">
        <title>Mating type loci evolution in Malassezia.</title>
        <authorList>
            <person name="Coelho M.A."/>
        </authorList>
    </citation>
    <scope>NUCLEOTIDE SEQUENCE</scope>
    <source>
        <strain evidence="15">CBS 11721</strain>
    </source>
</reference>
<dbReference type="PANTHER" id="PTHR11035:SF3">
    <property type="entry name" value="VERY-LONG-CHAIN (3R)-3-HYDROXYACYL-COA DEHYDRATASE"/>
    <property type="match status" value="1"/>
</dbReference>
<keyword evidence="5 14" id="KW-0444">Lipid biosynthesis</keyword>
<dbReference type="GO" id="GO:0030148">
    <property type="term" value="P:sphingolipid biosynthetic process"/>
    <property type="evidence" value="ECO:0007669"/>
    <property type="project" value="TreeGrafter"/>
</dbReference>
<organism evidence="15 16">
    <name type="scientific">Malassezia cuniculi</name>
    <dbReference type="NCBI Taxonomy" id="948313"/>
    <lineage>
        <taxon>Eukaryota</taxon>
        <taxon>Fungi</taxon>
        <taxon>Dikarya</taxon>
        <taxon>Basidiomycota</taxon>
        <taxon>Ustilaginomycotina</taxon>
        <taxon>Malasseziomycetes</taxon>
        <taxon>Malasseziales</taxon>
        <taxon>Malasseziaceae</taxon>
        <taxon>Malassezia</taxon>
    </lineage>
</organism>
<dbReference type="AlphaFoldDB" id="A0AAF0EWH0"/>
<comment type="similarity">
    <text evidence="3 14">Belongs to the very long-chain fatty acids dehydratase HACD family.</text>
</comment>
<comment type="pathway">
    <text evidence="2 14">Lipid metabolism; fatty acid biosynthesis.</text>
</comment>
<evidence type="ECO:0000313" key="15">
    <source>
        <dbReference type="EMBL" id="WFD36017.1"/>
    </source>
</evidence>
<evidence type="ECO:0000256" key="2">
    <source>
        <dbReference type="ARBA" id="ARBA00005194"/>
    </source>
</evidence>
<evidence type="ECO:0000256" key="9">
    <source>
        <dbReference type="ARBA" id="ARBA00023098"/>
    </source>
</evidence>
<keyword evidence="9 14" id="KW-0443">Lipid metabolism</keyword>
<dbReference type="Pfam" id="PF04387">
    <property type="entry name" value="PTPLA"/>
    <property type="match status" value="1"/>
</dbReference>
<keyword evidence="16" id="KW-1185">Reference proteome</keyword>
<feature type="transmembrane region" description="Helical" evidence="14">
    <location>
        <begin position="148"/>
        <end position="165"/>
    </location>
</feature>
<comment type="function">
    <text evidence="14">Catalyzes the third of the four reactions of the long-chain fatty acids elongation cycle. This endoplasmic reticulum-bound enzymatic process, allows the addition of two carbons to the chain of long- and very long-chain fatty acids/VLCFAs per cycle. This enzyme catalyzes the dehydration of the 3-hydroxyacyl-CoA intermediate into trans-2,3-enoyl-CoA, within each cycle of fatty acid elongation. Thereby, it participates to the production of VLCFAs of different chain lengths that are involved in multiple biological processes as precursors of membrane lipids and lipid mediators.</text>
</comment>
<evidence type="ECO:0000313" key="16">
    <source>
        <dbReference type="Proteomes" id="UP001219933"/>
    </source>
</evidence>
<dbReference type="EMBL" id="CP119880">
    <property type="protein sequence ID" value="WFD36017.1"/>
    <property type="molecule type" value="Genomic_DNA"/>
</dbReference>
<name>A0AAF0EWH0_9BASI</name>
<dbReference type="PANTHER" id="PTHR11035">
    <property type="entry name" value="VERY-LONG-CHAIN (3R)-3-HYDROXYACYL-COA DEHYDRATASE"/>
    <property type="match status" value="1"/>
</dbReference>
<dbReference type="GO" id="GO:0102158">
    <property type="term" value="F:very-long-chain (3R)-3-hydroxyacyl-CoA dehydratase activity"/>
    <property type="evidence" value="ECO:0007669"/>
    <property type="project" value="UniProtKB-EC"/>
</dbReference>
<comment type="subcellular location">
    <subcellularLocation>
        <location evidence="14">Endoplasmic reticulum membrane</location>
        <topology evidence="14">Multi-pass membrane protein</topology>
    </subcellularLocation>
    <subcellularLocation>
        <location evidence="1">Membrane</location>
        <topology evidence="1">Multi-pass membrane protein</topology>
    </subcellularLocation>
</comment>
<evidence type="ECO:0000256" key="11">
    <source>
        <dbReference type="ARBA" id="ARBA00023160"/>
    </source>
</evidence>
<evidence type="ECO:0000256" key="7">
    <source>
        <dbReference type="ARBA" id="ARBA00022832"/>
    </source>
</evidence>
<dbReference type="GO" id="GO:0042761">
    <property type="term" value="P:very long-chain fatty acid biosynthetic process"/>
    <property type="evidence" value="ECO:0007669"/>
    <property type="project" value="TreeGrafter"/>
</dbReference>
<feature type="transmembrane region" description="Helical" evidence="14">
    <location>
        <begin position="20"/>
        <end position="38"/>
    </location>
</feature>
<keyword evidence="7 14" id="KW-0276">Fatty acid metabolism</keyword>
<dbReference type="Proteomes" id="UP001219933">
    <property type="component" value="Chromosome 4"/>
</dbReference>
<evidence type="ECO:0000256" key="14">
    <source>
        <dbReference type="RuleBase" id="RU363109"/>
    </source>
</evidence>
<evidence type="ECO:0000256" key="3">
    <source>
        <dbReference type="ARBA" id="ARBA00007811"/>
    </source>
</evidence>